<name>A0AB36B3T8_CLOIN</name>
<evidence type="ECO:0000313" key="2">
    <source>
        <dbReference type="Proteomes" id="UP000604383"/>
    </source>
</evidence>
<dbReference type="AlphaFoldDB" id="A0AB36B3T8"/>
<sequence>MDEMQICHADAQIRRDYVVFPKPAIIVIVCCMKKESRLSYRQPQLSFSTGKTELYA</sequence>
<protein>
    <submittedName>
        <fullName evidence="1">Uncharacterized protein</fullName>
    </submittedName>
</protein>
<comment type="caution">
    <text evidence="1">The sequence shown here is derived from an EMBL/GenBank/DDBJ whole genome shotgun (WGS) entry which is preliminary data.</text>
</comment>
<organism evidence="1 2">
    <name type="scientific">Clostridium innocuum</name>
    <dbReference type="NCBI Taxonomy" id="1522"/>
    <lineage>
        <taxon>Bacteria</taxon>
        <taxon>Bacillati</taxon>
        <taxon>Bacillota</taxon>
        <taxon>Clostridia</taxon>
        <taxon>Eubacteriales</taxon>
        <taxon>Clostridiaceae</taxon>
        <taxon>Clostridium</taxon>
    </lineage>
</organism>
<evidence type="ECO:0000313" key="1">
    <source>
        <dbReference type="EMBL" id="MZH55436.1"/>
    </source>
</evidence>
<dbReference type="RefSeq" id="WP_153810618.1">
    <property type="nucleotide sequence ID" value="NZ_BAABXQ010000011.1"/>
</dbReference>
<gene>
    <name evidence="1" type="ORF">GT664_06615</name>
</gene>
<reference evidence="1" key="1">
    <citation type="journal article" date="2019" name="Nat. Med.">
        <title>A library of human gut bacterial isolates paired with longitudinal multiomics data enables mechanistic microbiome research.</title>
        <authorList>
            <person name="Poyet M."/>
            <person name="Groussin M."/>
            <person name="Gibbons S.M."/>
            <person name="Avila-Pacheco J."/>
            <person name="Jiang X."/>
            <person name="Kearney S.M."/>
            <person name="Perrotta A.R."/>
            <person name="Berdy B."/>
            <person name="Zhao S."/>
            <person name="Lieberman T.D."/>
            <person name="Swanson P.K."/>
            <person name="Smith M."/>
            <person name="Roesemann S."/>
            <person name="Alexander J.E."/>
            <person name="Rich S.A."/>
            <person name="Livny J."/>
            <person name="Vlamakis H."/>
            <person name="Clish C."/>
            <person name="Bullock K."/>
            <person name="Deik A."/>
            <person name="Scott J."/>
            <person name="Pierce K.A."/>
            <person name="Xavier R.J."/>
            <person name="Alm E.J."/>
        </authorList>
    </citation>
    <scope>NUCLEOTIDE SEQUENCE</scope>
    <source>
        <strain evidence="1">BIOML-A12</strain>
    </source>
</reference>
<dbReference type="Proteomes" id="UP000604383">
    <property type="component" value="Unassembled WGS sequence"/>
</dbReference>
<proteinExistence type="predicted"/>
<dbReference type="EMBL" id="WWTN01000008">
    <property type="protein sequence ID" value="MZH55436.1"/>
    <property type="molecule type" value="Genomic_DNA"/>
</dbReference>
<accession>A0AB36B3T8</accession>